<proteinExistence type="predicted"/>
<organism evidence="3 4">
    <name type="scientific">Streptomyces qinglanensis</name>
    <dbReference type="NCBI Taxonomy" id="943816"/>
    <lineage>
        <taxon>Bacteria</taxon>
        <taxon>Bacillati</taxon>
        <taxon>Actinomycetota</taxon>
        <taxon>Actinomycetes</taxon>
        <taxon>Kitasatosporales</taxon>
        <taxon>Streptomycetaceae</taxon>
        <taxon>Streptomyces</taxon>
    </lineage>
</organism>
<feature type="transmembrane region" description="Helical" evidence="2">
    <location>
        <begin position="89"/>
        <end position="109"/>
    </location>
</feature>
<protein>
    <recommendedName>
        <fullName evidence="5">DUF2269 domain-containing protein</fullName>
    </recommendedName>
</protein>
<sequence>MRQLSRRARSGTLALHVCSSAGWLGMTLCLLALGLTAALTGSGPAAEASYRSMKVFADWLLAPLALVTLASGVLLSVGTRWGLARYWWVWIKFWLTLAATLASVLLFRTRIDSTVADVAAGRPVLPYELVIPPLVSLSAYTFMTVISVLKPWGRTARGRRSTPVSRRRSPASGRRSRSAPSASGRRAVG</sequence>
<accession>A0A1E7KE38</accession>
<keyword evidence="2" id="KW-0472">Membrane</keyword>
<feature type="transmembrane region" description="Helical" evidence="2">
    <location>
        <begin position="129"/>
        <end position="149"/>
    </location>
</feature>
<keyword evidence="2" id="KW-1133">Transmembrane helix</keyword>
<evidence type="ECO:0000256" key="2">
    <source>
        <dbReference type="SAM" id="Phobius"/>
    </source>
</evidence>
<dbReference type="RefSeq" id="WP_019356708.1">
    <property type="nucleotide sequence ID" value="NZ_LJGV01000021.1"/>
</dbReference>
<evidence type="ECO:0000313" key="3">
    <source>
        <dbReference type="EMBL" id="OEV02186.1"/>
    </source>
</evidence>
<name>A0A1E7KE38_9ACTN</name>
<feature type="transmembrane region" description="Helical" evidence="2">
    <location>
        <begin position="12"/>
        <end position="39"/>
    </location>
</feature>
<feature type="compositionally biased region" description="Low complexity" evidence="1">
    <location>
        <begin position="178"/>
        <end position="189"/>
    </location>
</feature>
<feature type="compositionally biased region" description="Basic residues" evidence="1">
    <location>
        <begin position="156"/>
        <end position="177"/>
    </location>
</feature>
<evidence type="ECO:0000313" key="4">
    <source>
        <dbReference type="Proteomes" id="UP000175829"/>
    </source>
</evidence>
<comment type="caution">
    <text evidence="3">The sequence shown here is derived from an EMBL/GenBank/DDBJ whole genome shotgun (WGS) entry which is preliminary data.</text>
</comment>
<reference evidence="3 4" key="1">
    <citation type="journal article" date="2016" name="Front. Microbiol.">
        <title>Comparative Genomics Analysis of Streptomyces Species Reveals Their Adaptation to the Marine Environment and Their Diversity at the Genomic Level.</title>
        <authorList>
            <person name="Tian X."/>
            <person name="Zhang Z."/>
            <person name="Yang T."/>
            <person name="Chen M."/>
            <person name="Li J."/>
            <person name="Chen F."/>
            <person name="Yang J."/>
            <person name="Li W."/>
            <person name="Zhang B."/>
            <person name="Zhang Z."/>
            <person name="Wu J."/>
            <person name="Zhang C."/>
            <person name="Long L."/>
            <person name="Xiao J."/>
        </authorList>
    </citation>
    <scope>NUCLEOTIDE SEQUENCE [LARGE SCALE GENOMIC DNA]</scope>
    <source>
        <strain evidence="3 4">SCSIO M10379</strain>
    </source>
</reference>
<dbReference type="Proteomes" id="UP000175829">
    <property type="component" value="Unassembled WGS sequence"/>
</dbReference>
<dbReference type="AlphaFoldDB" id="A0A1E7KE38"/>
<feature type="region of interest" description="Disordered" evidence="1">
    <location>
        <begin position="156"/>
        <end position="189"/>
    </location>
</feature>
<keyword evidence="2" id="KW-0812">Transmembrane</keyword>
<feature type="transmembrane region" description="Helical" evidence="2">
    <location>
        <begin position="59"/>
        <end position="77"/>
    </location>
</feature>
<dbReference type="EMBL" id="LJGV01000021">
    <property type="protein sequence ID" value="OEV02186.1"/>
    <property type="molecule type" value="Genomic_DNA"/>
</dbReference>
<dbReference type="PATRIC" id="fig|943816.4.peg.5638"/>
<evidence type="ECO:0000256" key="1">
    <source>
        <dbReference type="SAM" id="MobiDB-lite"/>
    </source>
</evidence>
<gene>
    <name evidence="3" type="ORF">AN217_02720</name>
</gene>
<evidence type="ECO:0008006" key="5">
    <source>
        <dbReference type="Google" id="ProtNLM"/>
    </source>
</evidence>